<evidence type="ECO:0000256" key="1">
    <source>
        <dbReference type="SAM" id="MobiDB-lite"/>
    </source>
</evidence>
<dbReference type="KEGG" id="xyl:ET495_10630"/>
<evidence type="ECO:0000313" key="3">
    <source>
        <dbReference type="EMBL" id="QAY64851.1"/>
    </source>
</evidence>
<evidence type="ECO:0000313" key="4">
    <source>
        <dbReference type="Proteomes" id="UP000291758"/>
    </source>
</evidence>
<name>A0A4V0YEN7_9MICO</name>
<dbReference type="Gene3D" id="3.10.310.50">
    <property type="match status" value="1"/>
</dbReference>
<keyword evidence="4" id="KW-1185">Reference proteome</keyword>
<reference evidence="3 4" key="1">
    <citation type="submission" date="2019-01" db="EMBL/GenBank/DDBJ databases">
        <title>Genome sequencing of strain 2JSPR-7.</title>
        <authorList>
            <person name="Heo J."/>
            <person name="Kim S.-J."/>
            <person name="Kim J.-S."/>
            <person name="Hong S.-B."/>
            <person name="Kwon S.-W."/>
        </authorList>
    </citation>
    <scope>NUCLEOTIDE SEQUENCE [LARGE SCALE GENOMIC DNA]</scope>
    <source>
        <strain evidence="3 4">2JSPR-7</strain>
    </source>
</reference>
<organism evidence="3 4">
    <name type="scientific">Xylanimonas allomyrinae</name>
    <dbReference type="NCBI Taxonomy" id="2509459"/>
    <lineage>
        <taxon>Bacteria</taxon>
        <taxon>Bacillati</taxon>
        <taxon>Actinomycetota</taxon>
        <taxon>Actinomycetes</taxon>
        <taxon>Micrococcales</taxon>
        <taxon>Promicromonosporaceae</taxon>
        <taxon>Xylanimonas</taxon>
    </lineage>
</organism>
<feature type="region of interest" description="Disordered" evidence="1">
    <location>
        <begin position="643"/>
        <end position="663"/>
    </location>
</feature>
<evidence type="ECO:0000259" key="2">
    <source>
        <dbReference type="Pfam" id="PF04536"/>
    </source>
</evidence>
<dbReference type="InterPro" id="IPR007621">
    <property type="entry name" value="TPM_dom"/>
</dbReference>
<dbReference type="Pfam" id="PF04536">
    <property type="entry name" value="TPM_phosphatase"/>
    <property type="match status" value="1"/>
</dbReference>
<dbReference type="AlphaFoldDB" id="A0A4V0YEN7"/>
<dbReference type="OrthoDB" id="5105562at2"/>
<gene>
    <name evidence="3" type="ORF">ET495_10630</name>
</gene>
<dbReference type="EMBL" id="CP035495">
    <property type="protein sequence ID" value="QAY64851.1"/>
    <property type="molecule type" value="Genomic_DNA"/>
</dbReference>
<protein>
    <submittedName>
        <fullName evidence="3">TPM domain-containing protein</fullName>
    </submittedName>
</protein>
<proteinExistence type="predicted"/>
<dbReference type="Proteomes" id="UP000291758">
    <property type="component" value="Chromosome"/>
</dbReference>
<sequence>MPDGVAPTLLGVAHAEQPLADLDGEITDRVGVLGDRTADVQAALDRVADETTFRLFVVYVDSFDTLDGRSWANQTATAAHLGLHDILLTVATGDRSFGLSVDNNVDLTPQNIDAIENAATDKLRAAANAPEGEGDWGAAAIAAADAIVGIGGTSGAGGAGAPLALGGAVVVVGGVGGWLWWRHRRKAAGQQAATSQDELARLSTEELEKRAATALVAIDDALKTSEQELGFAQAEFGLEPTTEFQRVLAQAKESVSQAFVLRQHLDDETPDPEAQRRQWLAQIITLVDGAADALDAQTQSFDELRKLAERAPQVLDETAQRADELTARVALSQQALVTLSATYPQSALASVLGNPDQAAALVEGARTCVGLGRAALAKKDRNTAVAQARGAQNALGQAVRLLDAVDHAGEDLAEAGPRLDKGVASITQDIADAARLAPIIAAAGDGSVDPATAEAREAVAQAQAARQGGDPLAALARLTAAEAALDKALEPARAKAEADARAAALLRDTLGRVESQVRATDDFISTRRQAVGPDARTRLAEAIRLIGEARALQPSDPSTALARAQEAEGHARAAAQLAQNDVSGWGQQGGGGSNIGGMVLGGILIDSILRGSGGGIGGGIGGGAGRGRSGGFGGGYGGSGFGGGRSSGGGFGGGRSGGRGGRF</sequence>
<feature type="domain" description="TPM" evidence="2">
    <location>
        <begin position="26"/>
        <end position="148"/>
    </location>
</feature>
<accession>A0A4V0YEN7</accession>